<feature type="domain" description="ABC transporter" evidence="6">
    <location>
        <begin position="5"/>
        <end position="230"/>
    </location>
</feature>
<comment type="similarity">
    <text evidence="1">Belongs to the ABC transporter superfamily.</text>
</comment>
<dbReference type="GO" id="GO:0016887">
    <property type="term" value="F:ATP hydrolysis activity"/>
    <property type="evidence" value="ECO:0007669"/>
    <property type="project" value="InterPro"/>
</dbReference>
<evidence type="ECO:0000256" key="1">
    <source>
        <dbReference type="ARBA" id="ARBA00005417"/>
    </source>
</evidence>
<dbReference type="KEGG" id="xdi:EZH22_12615"/>
<dbReference type="PROSITE" id="PS00211">
    <property type="entry name" value="ABC_TRANSPORTER_1"/>
    <property type="match status" value="1"/>
</dbReference>
<dbReference type="InterPro" id="IPR052156">
    <property type="entry name" value="BCAA_Transport_ATP-bd_LivF"/>
</dbReference>
<dbReference type="GO" id="GO:0015658">
    <property type="term" value="F:branched-chain amino acid transmembrane transporter activity"/>
    <property type="evidence" value="ECO:0007669"/>
    <property type="project" value="TreeGrafter"/>
</dbReference>
<keyword evidence="2" id="KW-0813">Transport</keyword>
<organism evidence="7 8">
    <name type="scientific">Xanthobacter dioxanivorans</name>
    <dbReference type="NCBI Taxonomy" id="2528964"/>
    <lineage>
        <taxon>Bacteria</taxon>
        <taxon>Pseudomonadati</taxon>
        <taxon>Pseudomonadota</taxon>
        <taxon>Alphaproteobacteria</taxon>
        <taxon>Hyphomicrobiales</taxon>
        <taxon>Xanthobacteraceae</taxon>
        <taxon>Xanthobacter</taxon>
    </lineage>
</organism>
<evidence type="ECO:0000256" key="4">
    <source>
        <dbReference type="ARBA" id="ARBA00022840"/>
    </source>
</evidence>
<dbReference type="SUPFAM" id="SSF52540">
    <property type="entry name" value="P-loop containing nucleoside triphosphate hydrolases"/>
    <property type="match status" value="1"/>
</dbReference>
<dbReference type="InterPro" id="IPR003439">
    <property type="entry name" value="ABC_transporter-like_ATP-bd"/>
</dbReference>
<dbReference type="PANTHER" id="PTHR43820">
    <property type="entry name" value="HIGH-AFFINITY BRANCHED-CHAIN AMINO ACID TRANSPORT ATP-BINDING PROTEIN LIVF"/>
    <property type="match status" value="1"/>
</dbReference>
<dbReference type="Gene3D" id="3.40.50.300">
    <property type="entry name" value="P-loop containing nucleotide triphosphate hydrolases"/>
    <property type="match status" value="1"/>
</dbReference>
<keyword evidence="4 7" id="KW-0067">ATP-binding</keyword>
<dbReference type="SMART" id="SM00382">
    <property type="entry name" value="AAA"/>
    <property type="match status" value="1"/>
</dbReference>
<keyword evidence="8" id="KW-1185">Reference proteome</keyword>
<sequence length="232" mass="24761">MTALLEFDAVNAYYGAAHILHGVSLKVDEGERVAVLGRNGVGKTTIVNTLLALATMRGGAIRMRGAALPRVAGHTAAMHGIAVVPQGRKILPNLSIEENLKLGAALRRPGRWDLDAVYALFPVLRERRHTPGTALSGGQQQMLAVGRALMANPDLLILDEPSEGLAPVIVDELAGVLRDLAGTGVAILLIEQHLRLVRDLSERFYVISKGAVSATGVMKDVDQKTLQASIMR</sequence>
<dbReference type="AlphaFoldDB" id="A0A974PSM3"/>
<evidence type="ECO:0000313" key="7">
    <source>
        <dbReference type="EMBL" id="QRG09032.1"/>
    </source>
</evidence>
<keyword evidence="3" id="KW-0547">Nucleotide-binding</keyword>
<reference evidence="7 8" key="1">
    <citation type="submission" date="2020-10" db="EMBL/GenBank/DDBJ databases">
        <title>Degradation of 1,4-Dioxane by Xanthobacter sp. YN2, via a Novel Group-2 Soluble Di-Iron Monooxygenase.</title>
        <authorList>
            <person name="Ma F."/>
            <person name="Wang Y."/>
            <person name="Yang J."/>
            <person name="Guo H."/>
            <person name="Su D."/>
            <person name="Yu L."/>
        </authorList>
    </citation>
    <scope>NUCLEOTIDE SEQUENCE [LARGE SCALE GENOMIC DNA]</scope>
    <source>
        <strain evidence="7 8">YN2</strain>
    </source>
</reference>
<dbReference type="CDD" id="cd03224">
    <property type="entry name" value="ABC_TM1139_LivF_branched"/>
    <property type="match status" value="1"/>
</dbReference>
<dbReference type="EMBL" id="CP063362">
    <property type="protein sequence ID" value="QRG09032.1"/>
    <property type="molecule type" value="Genomic_DNA"/>
</dbReference>
<dbReference type="InterPro" id="IPR003593">
    <property type="entry name" value="AAA+_ATPase"/>
</dbReference>
<dbReference type="PROSITE" id="PS50893">
    <property type="entry name" value="ABC_TRANSPORTER_2"/>
    <property type="match status" value="1"/>
</dbReference>
<evidence type="ECO:0000259" key="6">
    <source>
        <dbReference type="PROSITE" id="PS50893"/>
    </source>
</evidence>
<dbReference type="GO" id="GO:0015807">
    <property type="term" value="P:L-amino acid transport"/>
    <property type="evidence" value="ECO:0007669"/>
    <property type="project" value="TreeGrafter"/>
</dbReference>
<dbReference type="GO" id="GO:0005524">
    <property type="term" value="F:ATP binding"/>
    <property type="evidence" value="ECO:0007669"/>
    <property type="project" value="UniProtKB-KW"/>
</dbReference>
<dbReference type="InterPro" id="IPR027417">
    <property type="entry name" value="P-loop_NTPase"/>
</dbReference>
<evidence type="ECO:0000256" key="2">
    <source>
        <dbReference type="ARBA" id="ARBA00022448"/>
    </source>
</evidence>
<evidence type="ECO:0000313" key="8">
    <source>
        <dbReference type="Proteomes" id="UP000596427"/>
    </source>
</evidence>
<proteinExistence type="inferred from homology"/>
<protein>
    <submittedName>
        <fullName evidence="7">ABC transporter ATP-binding protein</fullName>
    </submittedName>
</protein>
<dbReference type="PANTHER" id="PTHR43820:SF4">
    <property type="entry name" value="HIGH-AFFINITY BRANCHED-CHAIN AMINO ACID TRANSPORT ATP-BINDING PROTEIN LIVF"/>
    <property type="match status" value="1"/>
</dbReference>
<dbReference type="Pfam" id="PF00005">
    <property type="entry name" value="ABC_tran"/>
    <property type="match status" value="1"/>
</dbReference>
<evidence type="ECO:0000256" key="5">
    <source>
        <dbReference type="ARBA" id="ARBA00022970"/>
    </source>
</evidence>
<dbReference type="Proteomes" id="UP000596427">
    <property type="component" value="Chromosome"/>
</dbReference>
<keyword evidence="5" id="KW-0029">Amino-acid transport</keyword>
<gene>
    <name evidence="7" type="ORF">EZH22_12615</name>
</gene>
<name>A0A974PSM3_9HYPH</name>
<accession>A0A974PSM3</accession>
<dbReference type="RefSeq" id="WP_203195950.1">
    <property type="nucleotide sequence ID" value="NZ_CP063362.1"/>
</dbReference>
<evidence type="ECO:0000256" key="3">
    <source>
        <dbReference type="ARBA" id="ARBA00022741"/>
    </source>
</evidence>
<dbReference type="InterPro" id="IPR017871">
    <property type="entry name" value="ABC_transporter-like_CS"/>
</dbReference>